<dbReference type="GO" id="GO:0016836">
    <property type="term" value="F:hydro-lyase activity"/>
    <property type="evidence" value="ECO:0007669"/>
    <property type="project" value="TreeGrafter"/>
</dbReference>
<dbReference type="Gene3D" id="3.20.20.120">
    <property type="entry name" value="Enolase-like C-terminal domain"/>
    <property type="match status" value="1"/>
</dbReference>
<dbReference type="InterPro" id="IPR036849">
    <property type="entry name" value="Enolase-like_C_sf"/>
</dbReference>
<dbReference type="Proteomes" id="UP000316199">
    <property type="component" value="Unassembled WGS sequence"/>
</dbReference>
<organism evidence="5 6">
    <name type="scientific">OM182 bacterium</name>
    <dbReference type="NCBI Taxonomy" id="2510334"/>
    <lineage>
        <taxon>Bacteria</taxon>
        <taxon>Pseudomonadati</taxon>
        <taxon>Pseudomonadota</taxon>
        <taxon>Gammaproteobacteria</taxon>
        <taxon>OMG group</taxon>
        <taxon>OM182 clade</taxon>
    </lineage>
</organism>
<dbReference type="SUPFAM" id="SSF51604">
    <property type="entry name" value="Enolase C-terminal domain-like"/>
    <property type="match status" value="1"/>
</dbReference>
<keyword evidence="2" id="KW-0479">Metal-binding</keyword>
<dbReference type="SUPFAM" id="SSF54826">
    <property type="entry name" value="Enolase N-terminal domain-like"/>
    <property type="match status" value="1"/>
</dbReference>
<dbReference type="PANTHER" id="PTHR13794">
    <property type="entry name" value="ENOLASE SUPERFAMILY, MANDELATE RACEMASE"/>
    <property type="match status" value="1"/>
</dbReference>
<dbReference type="SMART" id="SM00922">
    <property type="entry name" value="MR_MLE"/>
    <property type="match status" value="1"/>
</dbReference>
<evidence type="ECO:0000259" key="4">
    <source>
        <dbReference type="SMART" id="SM00922"/>
    </source>
</evidence>
<comment type="cofactor">
    <cofactor evidence="1">
        <name>Mg(2+)</name>
        <dbReference type="ChEBI" id="CHEBI:18420"/>
    </cofactor>
</comment>
<sequence length="354" mass="39003">MKITRVRAVKPLSPGAPDDWRDWLGQILIMIDTEEGLTGYGVGGGGLAGVHVIDTVIRDILVGQDSADVESLWEEMYWRTLPYGQKGLAIMAISGADLALWDLRAKVAQKPLAKLLSKDFTQTVPAYRTGRPTKEWLNNGTEGYSMLKLFLGFEPGERSVTKESIDRVIHEVRAVRAVLGPDVTIMGDAFMGLDVDSTLRLADELSDVGLSWIEEPLLPDDLEGYARLRDECPIPIAGGEHEYTAKAFDLLMRERLHTIVQPDVCWCGGMTELLKIYRLGAEYGIDVCPHRGSEIWSLHAICALDPNPLAESGRPWMTWVKDQPSVKNGQITLGEADGFGVAFDSDSFAVTSKT</sequence>
<evidence type="ECO:0000256" key="1">
    <source>
        <dbReference type="ARBA" id="ARBA00001946"/>
    </source>
</evidence>
<evidence type="ECO:0000256" key="3">
    <source>
        <dbReference type="ARBA" id="ARBA00022842"/>
    </source>
</evidence>
<dbReference type="GO" id="GO:0016052">
    <property type="term" value="P:carbohydrate catabolic process"/>
    <property type="evidence" value="ECO:0007669"/>
    <property type="project" value="TreeGrafter"/>
</dbReference>
<dbReference type="CDD" id="cd03316">
    <property type="entry name" value="MR_like"/>
    <property type="match status" value="1"/>
</dbReference>
<dbReference type="SFLD" id="SFLDS00001">
    <property type="entry name" value="Enolase"/>
    <property type="match status" value="1"/>
</dbReference>
<dbReference type="Gene3D" id="3.30.390.10">
    <property type="entry name" value="Enolase-like, N-terminal domain"/>
    <property type="match status" value="1"/>
</dbReference>
<feature type="domain" description="Mandelate racemase/muconate lactonizing enzyme C-terminal" evidence="4">
    <location>
        <begin position="130"/>
        <end position="235"/>
    </location>
</feature>
<dbReference type="Pfam" id="PF13378">
    <property type="entry name" value="MR_MLE_C"/>
    <property type="match status" value="1"/>
</dbReference>
<protein>
    <submittedName>
        <fullName evidence="5">Mandelate racemase/muconate lactonizing enzyme family protein</fullName>
    </submittedName>
</protein>
<dbReference type="Pfam" id="PF02746">
    <property type="entry name" value="MR_MLE_N"/>
    <property type="match status" value="1"/>
</dbReference>
<dbReference type="GO" id="GO:0000287">
    <property type="term" value="F:magnesium ion binding"/>
    <property type="evidence" value="ECO:0007669"/>
    <property type="project" value="TreeGrafter"/>
</dbReference>
<dbReference type="InterPro" id="IPR013342">
    <property type="entry name" value="Mandelate_racemase_C"/>
</dbReference>
<dbReference type="InterPro" id="IPR046945">
    <property type="entry name" value="RHMD-like"/>
</dbReference>
<evidence type="ECO:0000313" key="5">
    <source>
        <dbReference type="EMBL" id="RZO76931.1"/>
    </source>
</evidence>
<dbReference type="EMBL" id="SHAG01000006">
    <property type="protein sequence ID" value="RZO76931.1"/>
    <property type="molecule type" value="Genomic_DNA"/>
</dbReference>
<evidence type="ECO:0000256" key="2">
    <source>
        <dbReference type="ARBA" id="ARBA00022723"/>
    </source>
</evidence>
<dbReference type="PANTHER" id="PTHR13794:SF58">
    <property type="entry name" value="MITOCHONDRIAL ENOLASE SUPERFAMILY MEMBER 1"/>
    <property type="match status" value="1"/>
</dbReference>
<evidence type="ECO:0000313" key="6">
    <source>
        <dbReference type="Proteomes" id="UP000316199"/>
    </source>
</evidence>
<dbReference type="InterPro" id="IPR029065">
    <property type="entry name" value="Enolase_C-like"/>
</dbReference>
<dbReference type="SFLD" id="SFLDG00179">
    <property type="entry name" value="mandelate_racemase"/>
    <property type="match status" value="1"/>
</dbReference>
<name>A0A520S3A3_9GAMM</name>
<dbReference type="InterPro" id="IPR029017">
    <property type="entry name" value="Enolase-like_N"/>
</dbReference>
<keyword evidence="3" id="KW-0460">Magnesium</keyword>
<reference evidence="5 6" key="1">
    <citation type="submission" date="2019-02" db="EMBL/GenBank/DDBJ databases">
        <title>Prokaryotic population dynamics and viral predation in marine succession experiment using metagenomics: the confinement effect.</title>
        <authorList>
            <person name="Haro-Moreno J.M."/>
            <person name="Rodriguez-Valera F."/>
            <person name="Lopez-Perez M."/>
        </authorList>
    </citation>
    <scope>NUCLEOTIDE SEQUENCE [LARGE SCALE GENOMIC DNA]</scope>
    <source>
        <strain evidence="5">MED-G157</strain>
    </source>
</reference>
<dbReference type="InterPro" id="IPR013341">
    <property type="entry name" value="Mandelate_racemase_N_dom"/>
</dbReference>
<proteinExistence type="predicted"/>
<dbReference type="AlphaFoldDB" id="A0A520S3A3"/>
<comment type="caution">
    <text evidence="5">The sequence shown here is derived from an EMBL/GenBank/DDBJ whole genome shotgun (WGS) entry which is preliminary data.</text>
</comment>
<gene>
    <name evidence="5" type="ORF">EVA68_02615</name>
</gene>
<accession>A0A520S3A3</accession>